<feature type="region of interest" description="Disordered" evidence="1">
    <location>
        <begin position="406"/>
        <end position="453"/>
    </location>
</feature>
<dbReference type="Proteomes" id="UP000198733">
    <property type="component" value="Unassembled WGS sequence"/>
</dbReference>
<dbReference type="RefSeq" id="WP_175476755.1">
    <property type="nucleotide sequence ID" value="NZ_FOEH01000002.1"/>
</dbReference>
<evidence type="ECO:0000256" key="1">
    <source>
        <dbReference type="SAM" id="MobiDB-lite"/>
    </source>
</evidence>
<sequence length="621" mass="69438">MEPIGQLEKAKAGTKRKVNKLWKSTILMPGDDPKNNLCDHFNFIDITSPSGRYKGMYRIMPAETQKDMNTDTIQYKCEHVLATLMDPVMDGHHVFTDMTIREVLQAILDLQFEGEKHWELGTVEFDTFLNYSFEDENTLLAPIFEVPKNLIEPYMFVPDTTVYPFKLHLLKASNEVVADKRWGRDMGSFRKVTDPTNMTNWLIPKGDGEGVNKLTIEDVNGGKNYLKDQESIDNWGIKSSIWRDQRFEDKITLKARGQAILNQNKDPKLSIRSKMYDLSIKEEYKHTEAILNGVTSIIVEEQGDKEYLARILEEDIPDLAKEWDVNYQIGNRTDNAASAYADLKRRLDVNDSYGVGATNIMAFSYQDNADSKIPAKITFYVDDDVIHVNTCELTFRTTNFRTYSEATGGGGSVVKSTSSGGGTTATSSSGGGTTATSSSGGGTSKSTASGGGTTQSSSMFLLGDDAFTLGPTVADYDSHWHRLPANRFDHNHSVTVPSHSHSFSTPNHSHSVDIPNHTHGVTIPNHTHDITLPNHTHDVLHKIIELPELPNSVTIKVDGNEILFNEIEGDRIDIVDYMSKNTDGKIKRGRHEVTILPNERARIEADLILRIFIRSHLGVNL</sequence>
<evidence type="ECO:0000313" key="4">
    <source>
        <dbReference type="Proteomes" id="UP000198733"/>
    </source>
</evidence>
<reference evidence="3 4" key="1">
    <citation type="submission" date="2016-10" db="EMBL/GenBank/DDBJ databases">
        <authorList>
            <person name="Varghese N."/>
            <person name="Submissions S."/>
        </authorList>
    </citation>
    <scope>NUCLEOTIDE SEQUENCE [LARGE SCALE GENOMIC DNA]</scope>
    <source>
        <strain evidence="3 4">CGMCC 1.7734</strain>
    </source>
</reference>
<accession>A0A1H9EEA5</accession>
<dbReference type="InterPro" id="IPR010572">
    <property type="entry name" value="Tail_dom"/>
</dbReference>
<protein>
    <submittedName>
        <fullName evidence="3">Phage minor structural protein, N-terminal region</fullName>
    </submittedName>
</protein>
<gene>
    <name evidence="3" type="ORF">SAMN05216232_1999</name>
</gene>
<evidence type="ECO:0000259" key="2">
    <source>
        <dbReference type="Pfam" id="PF06605"/>
    </source>
</evidence>
<feature type="compositionally biased region" description="Gly residues" evidence="1">
    <location>
        <begin position="419"/>
        <end position="453"/>
    </location>
</feature>
<feature type="domain" description="Tail spike" evidence="2">
    <location>
        <begin position="84"/>
        <end position="337"/>
    </location>
</feature>
<dbReference type="InterPro" id="IPR007119">
    <property type="entry name" value="Phage_tail_spike_N"/>
</dbReference>
<evidence type="ECO:0000313" key="3">
    <source>
        <dbReference type="EMBL" id="SEQ23975.1"/>
    </source>
</evidence>
<dbReference type="Pfam" id="PF06605">
    <property type="entry name" value="Prophage_tail"/>
    <property type="match status" value="1"/>
</dbReference>
<dbReference type="NCBIfam" id="TIGR01665">
    <property type="entry name" value="put_anti_recept"/>
    <property type="match status" value="1"/>
</dbReference>
<proteinExistence type="predicted"/>
<keyword evidence="4" id="KW-1185">Reference proteome</keyword>
<dbReference type="EMBL" id="FOEH01000002">
    <property type="protein sequence ID" value="SEQ23975.1"/>
    <property type="molecule type" value="Genomic_DNA"/>
</dbReference>
<organism evidence="3 4">
    <name type="scientific">Virgibacillus subterraneus</name>
    <dbReference type="NCBI Taxonomy" id="621109"/>
    <lineage>
        <taxon>Bacteria</taxon>
        <taxon>Bacillati</taxon>
        <taxon>Bacillota</taxon>
        <taxon>Bacilli</taxon>
        <taxon>Bacillales</taxon>
        <taxon>Bacillaceae</taxon>
        <taxon>Virgibacillus</taxon>
    </lineage>
</organism>
<comment type="caution">
    <text evidence="3">The sequence shown here is derived from an EMBL/GenBank/DDBJ whole genome shotgun (WGS) entry which is preliminary data.</text>
</comment>
<name>A0A1H9EEA5_9BACI</name>